<proteinExistence type="predicted"/>
<dbReference type="CDD" id="cd00371">
    <property type="entry name" value="HMA"/>
    <property type="match status" value="1"/>
</dbReference>
<protein>
    <submittedName>
        <fullName evidence="1">Uncharacterized protein</fullName>
    </submittedName>
</protein>
<organism evidence="1 2">
    <name type="scientific">Candidatus Sulfobium mesophilum</name>
    <dbReference type="NCBI Taxonomy" id="2016548"/>
    <lineage>
        <taxon>Bacteria</taxon>
        <taxon>Pseudomonadati</taxon>
        <taxon>Nitrospirota</taxon>
        <taxon>Nitrospiria</taxon>
        <taxon>Nitrospirales</taxon>
        <taxon>Nitrospiraceae</taxon>
        <taxon>Candidatus Sulfobium</taxon>
    </lineage>
</organism>
<dbReference type="Proteomes" id="UP000245125">
    <property type="component" value="Unassembled WGS sequence"/>
</dbReference>
<gene>
    <name evidence="1" type="ORF">NBG4_620020</name>
</gene>
<dbReference type="SUPFAM" id="SSF55008">
    <property type="entry name" value="HMA, heavy metal-associated domain"/>
    <property type="match status" value="1"/>
</dbReference>
<dbReference type="InterPro" id="IPR036163">
    <property type="entry name" value="HMA_dom_sf"/>
</dbReference>
<name>A0A2U3QJQ2_9BACT</name>
<reference evidence="2" key="1">
    <citation type="submission" date="2018-03" db="EMBL/GenBank/DDBJ databases">
        <authorList>
            <person name="Zecchin S."/>
        </authorList>
    </citation>
    <scope>NUCLEOTIDE SEQUENCE [LARGE SCALE GENOMIC DNA]</scope>
</reference>
<dbReference type="AlphaFoldDB" id="A0A2U3QJQ2"/>
<evidence type="ECO:0000313" key="1">
    <source>
        <dbReference type="EMBL" id="SPQ01628.1"/>
    </source>
</evidence>
<dbReference type="EMBL" id="OUUY01000111">
    <property type="protein sequence ID" value="SPQ01628.1"/>
    <property type="molecule type" value="Genomic_DNA"/>
</dbReference>
<keyword evidence="2" id="KW-1185">Reference proteome</keyword>
<dbReference type="Gene3D" id="3.30.70.100">
    <property type="match status" value="1"/>
</dbReference>
<evidence type="ECO:0000313" key="2">
    <source>
        <dbReference type="Proteomes" id="UP000245125"/>
    </source>
</evidence>
<accession>A0A2U3QJQ2</accession>
<dbReference type="GO" id="GO:0046872">
    <property type="term" value="F:metal ion binding"/>
    <property type="evidence" value="ECO:0007669"/>
    <property type="project" value="InterPro"/>
</dbReference>
<sequence length="70" mass="7718">MKLTFNVGTIFCYECVSALRKFIGSEKGVESVEVEEGLVAIDFDPSVISEATVAQITRDSIEKLGYKILE</sequence>
<dbReference type="InterPro" id="IPR006121">
    <property type="entry name" value="HMA_dom"/>
</dbReference>